<name>A0A7Z1MIR4_9VIBR</name>
<dbReference type="RefSeq" id="WP_136987297.1">
    <property type="nucleotide sequence ID" value="NZ_CP170596.1"/>
</dbReference>
<proteinExistence type="predicted"/>
<evidence type="ECO:0000313" key="1">
    <source>
        <dbReference type="EMBL" id="PMP29204.1"/>
    </source>
</evidence>
<organism evidence="1">
    <name type="scientific">Vibrio cyclitrophicus</name>
    <dbReference type="NCBI Taxonomy" id="47951"/>
    <lineage>
        <taxon>Bacteria</taxon>
        <taxon>Pseudomonadati</taxon>
        <taxon>Pseudomonadota</taxon>
        <taxon>Gammaproteobacteria</taxon>
        <taxon>Vibrionales</taxon>
        <taxon>Vibrionaceae</taxon>
        <taxon>Vibrio</taxon>
    </lineage>
</organism>
<reference evidence="1" key="1">
    <citation type="submission" date="2016-07" db="EMBL/GenBank/DDBJ databases">
        <authorList>
            <person name="Kauffman K."/>
            <person name="Arevalo P."/>
            <person name="Polz M.F."/>
        </authorList>
    </citation>
    <scope>NUCLEOTIDE SEQUENCE</scope>
    <source>
        <strain evidence="1">10N.222.46.E12</strain>
    </source>
</reference>
<dbReference type="EMBL" id="MDBS01000028">
    <property type="protein sequence ID" value="PMP29204.1"/>
    <property type="molecule type" value="Genomic_DNA"/>
</dbReference>
<dbReference type="AlphaFoldDB" id="A0A7Z1MIR4"/>
<reference evidence="1" key="2">
    <citation type="journal article" date="2018" name="Nature">
        <title>A major lineage of non-tailed dsDNA viruses as unrecognized killers of marine bacteria.</title>
        <authorList>
            <person name="Kauffman K.M."/>
            <person name="Hussain F.A."/>
            <person name="Yang J."/>
            <person name="Arevalo P."/>
            <person name="Brown J.M."/>
            <person name="Chang W.K."/>
            <person name="VanInsberghe D."/>
            <person name="Elsherbini J."/>
            <person name="Sharma R.S."/>
            <person name="Cutler M.B."/>
            <person name="Kelly L."/>
            <person name="Polz M.F."/>
        </authorList>
    </citation>
    <scope>NUCLEOTIDE SEQUENCE</scope>
    <source>
        <strain evidence="1">10N.222.46.E12</strain>
    </source>
</reference>
<comment type="caution">
    <text evidence="1">The sequence shown here is derived from an EMBL/GenBank/DDBJ whole genome shotgun (WGS) entry which is preliminary data.</text>
</comment>
<sequence>MKTPNYFAALSELTRRDFRKQAVITPKSRFDFYDEGKKCNVHNWSSEYQVHVYHCLSDSVVDGKPLYFVETYSIWGDWLCSESYRTIKEMKKAWHGQL</sequence>
<protein>
    <submittedName>
        <fullName evidence="1">Uncharacterized protein</fullName>
    </submittedName>
</protein>
<accession>A0A7Z1MIR4</accession>
<gene>
    <name evidence="1" type="ORF">BCS90_17570</name>
</gene>